<evidence type="ECO:0000313" key="2">
    <source>
        <dbReference type="EMBL" id="VVD05412.1"/>
    </source>
</evidence>
<feature type="region of interest" description="Disordered" evidence="1">
    <location>
        <begin position="1708"/>
        <end position="1810"/>
    </location>
</feature>
<feature type="compositionally biased region" description="Low complexity" evidence="1">
    <location>
        <begin position="1587"/>
        <end position="1627"/>
    </location>
</feature>
<feature type="compositionally biased region" description="Low complexity" evidence="1">
    <location>
        <begin position="1448"/>
        <end position="1534"/>
    </location>
</feature>
<feature type="region of interest" description="Disordered" evidence="1">
    <location>
        <begin position="1547"/>
        <end position="1627"/>
    </location>
</feature>
<proteinExistence type="predicted"/>
<organism evidence="2 3">
    <name type="scientific">Leptidea sinapis</name>
    <dbReference type="NCBI Taxonomy" id="189913"/>
    <lineage>
        <taxon>Eukaryota</taxon>
        <taxon>Metazoa</taxon>
        <taxon>Ecdysozoa</taxon>
        <taxon>Arthropoda</taxon>
        <taxon>Hexapoda</taxon>
        <taxon>Insecta</taxon>
        <taxon>Pterygota</taxon>
        <taxon>Neoptera</taxon>
        <taxon>Endopterygota</taxon>
        <taxon>Lepidoptera</taxon>
        <taxon>Glossata</taxon>
        <taxon>Ditrysia</taxon>
        <taxon>Papilionoidea</taxon>
        <taxon>Pieridae</taxon>
        <taxon>Dismorphiinae</taxon>
        <taxon>Leptidea</taxon>
    </lineage>
</organism>
<feature type="region of interest" description="Disordered" evidence="1">
    <location>
        <begin position="1644"/>
        <end position="1683"/>
    </location>
</feature>
<feature type="region of interest" description="Disordered" evidence="1">
    <location>
        <begin position="397"/>
        <end position="433"/>
    </location>
</feature>
<protein>
    <submittedName>
        <fullName evidence="2">Uncharacterized protein</fullName>
    </submittedName>
</protein>
<feature type="compositionally biased region" description="Low complexity" evidence="1">
    <location>
        <begin position="1776"/>
        <end position="1800"/>
    </location>
</feature>
<name>A0A5E4R4F3_9NEOP</name>
<feature type="compositionally biased region" description="Low complexity" evidence="1">
    <location>
        <begin position="1647"/>
        <end position="1682"/>
    </location>
</feature>
<dbReference type="Proteomes" id="UP000324832">
    <property type="component" value="Unassembled WGS sequence"/>
</dbReference>
<keyword evidence="3" id="KW-1185">Reference proteome</keyword>
<evidence type="ECO:0000313" key="3">
    <source>
        <dbReference type="Proteomes" id="UP000324832"/>
    </source>
</evidence>
<feature type="compositionally biased region" description="Low complexity" evidence="1">
    <location>
        <begin position="1708"/>
        <end position="1751"/>
    </location>
</feature>
<feature type="compositionally biased region" description="Basic and acidic residues" evidence="1">
    <location>
        <begin position="703"/>
        <end position="725"/>
    </location>
</feature>
<feature type="compositionally biased region" description="Basic and acidic residues" evidence="1">
    <location>
        <begin position="1752"/>
        <end position="1775"/>
    </location>
</feature>
<feature type="region of interest" description="Disordered" evidence="1">
    <location>
        <begin position="1431"/>
        <end position="1534"/>
    </location>
</feature>
<dbReference type="EMBL" id="FZQP02006970">
    <property type="protein sequence ID" value="VVD05412.1"/>
    <property type="molecule type" value="Genomic_DNA"/>
</dbReference>
<accession>A0A5E4R4F3</accession>
<gene>
    <name evidence="2" type="ORF">LSINAPIS_LOCUS14963</name>
</gene>
<reference evidence="2 3" key="1">
    <citation type="submission" date="2017-07" db="EMBL/GenBank/DDBJ databases">
        <authorList>
            <person name="Talla V."/>
            <person name="Backstrom N."/>
        </authorList>
    </citation>
    <scope>NUCLEOTIDE SEQUENCE [LARGE SCALE GENOMIC DNA]</scope>
</reference>
<sequence>MKKLLALSAAGDKSNAAGDCHLSPSEWRVADVDGKLNGEFITDQDSLEFLLILISVAVMRLPKPVRVKDVVFGVEDEGPDPSDPLTEPSIAYKNWLRNWPLGVALRAPEALARAACHDQSARGARREWTFPSTQASPVPSWTSLVQHGFVLDDMNMGDTELMGLLSDIVASYSSVPVLAADSLMSLSTPCVSYLVFPAQPLSNLHDLHTSQPVDMNINNTDNLATSNTEVHLDIIDQFQSIDPTNAEVSIMFDSSDEDLEFCRKFNTSNGAKSQSRDADDLNNDNDNNLDNGISSVYLNEINNVNESRTSVGLDNFNKTIVKVESDGTTTGDQQYKDENSNEDNVFVTKSRSSFIIDEPAGVESTEGIAVQTDNCEIVNSNNVCSLISKENENKASDLAKKSNSSSDISTMCTAPENEKGYTKSADINDSSSEDESNLIIDENICDSVNKNILPYKKNDMSLTGCLGYDAVHKTGKHARSEEKNNEIGVIVSNGQKESNRKGNELINLDEEMCQQENIMFHPSIDESFTNVETGTDGCNGRPSEDAGEAAGKEMKIDGDEPATCSQNKNIDKKLGMKVKVVLPKVSKPSALNRRSTRGLEGRSGGGFEAVLRRHGVCRVSERFYRRNVRVITQCRPARLRVERLRRGGARVSLRGIDEVRRMNRGVLTAEVAPIVAAADTPAAPHLRQCLEEQNGQLLVEMNPRARREKSSSDEDNEVQEKHGEEFTYLDDHINKILQAVEKNPIEKRKSTEDSKIDIKKRKINRKAKRPEIISSDDEVSEEFDYEEWTRQRNIGLQYFNLPHTTHKAKDTPKADSNDRIGGRSLEENSIQTPTDAQIQPIENIEVLTGPSEIPMQLVNSVKTANTDSKFACKIKVVFKPTNDHKSDRLVEKNDPKIINIDDSDDEASRDDVKVLGQGEENRASCQISNKASDTDPNNINILNNFYVSQEIKPSLVIDGSRLGTVEIGQQRYLRIAPKIPQQSCHQAKVNLPICPEILSQRCQDEVNVPIPLEISQKRLQADVNEPETPEISQQRLQADVNVPETPEISQQRLQADVNVPETPEISQQNIQADANVPETPESSQQSGQDEAQVSKFNEMDTVEMDTVEISDDEPDDTAFGNYADTVTFESDVITTNTRLLSLDHTSPNPSAPLLRLDSSRPLWVACSDFLILTTCRLDCDLPTYWTSVHGPDFNASSRVLFGNEDLFPSLTRPRRPSFVDLTRQEVLDDADWFDAQSESDEPRARLTVKTTEQLNQVAPPPRITLSDLEEQQCASRRGRKPGNSGNGNIYKMVSESPPIYALVLSIIQEVNTFKKLIDKKKQLYFFSMTNGTLSLLLKTEDVEAGHADVSLPPSLAPTTVTTAQNVAATTSSDAWNNTSTAQADLEIIPNMKFRIIPLSPNYDFKTNPTENNVLGTCINANVEQINEPLQNIQQQRQQQKIEPRQEQKQQPQQQKIEPRQQQPLQQKQQHTQQQKIEPVQQQQQPQQKTVLRIQQQQPHQQNIEPKQQYQQIQQHKIKLQQQPPQQQKIEPLQQQQQPQQKIVLRIQQKHPQQQNIEPKQQHQQLQQHKIELQQQPPHQQKIEPKQQHQQIQQQKIEPQQQQPQQHKIEPGQQQQQRQQKIVPRLQQQPQQKIVLRILQQPHKQNIEPKQQQQQIQERQIEPHQQQPQQQKIEPRHQQQQPQLMKIEPQQQFQKIEPRLQRPQIIVPGHHQQQPQQKMQQHQPQQKIAPRQQEQPQQQIIEPWQQHQQQQKIEQRQQQKQPEQQKVEPRQQEQQRRPLPALSQLQPLRQLRPQKQLQSLRQIRRQRQLQQNTSGVVGLSYKVQSGDRGGEGMPSVLRNILHCTEEQQKGSSPPWVKHAQNMPHTINVQQAAAPAPHPLASVQISNVQHVASMDALPPTPAQPGLLITQQNLAELLQKVQYTPANVLLTQTTITQLLVLEVLLRYFFHCYFKQQ</sequence>
<feature type="region of interest" description="Disordered" evidence="1">
    <location>
        <begin position="702"/>
        <end position="725"/>
    </location>
</feature>
<feature type="region of interest" description="Disordered" evidence="1">
    <location>
        <begin position="268"/>
        <end position="288"/>
    </location>
</feature>
<feature type="compositionally biased region" description="Polar residues" evidence="1">
    <location>
        <begin position="401"/>
        <end position="412"/>
    </location>
</feature>
<feature type="compositionally biased region" description="Low complexity" evidence="1">
    <location>
        <begin position="1556"/>
        <end position="1579"/>
    </location>
</feature>
<feature type="region of interest" description="Disordered" evidence="1">
    <location>
        <begin position="535"/>
        <end position="561"/>
    </location>
</feature>
<evidence type="ECO:0000256" key="1">
    <source>
        <dbReference type="SAM" id="MobiDB-lite"/>
    </source>
</evidence>